<evidence type="ECO:0000313" key="2">
    <source>
        <dbReference type="Proteomes" id="UP000321408"/>
    </source>
</evidence>
<dbReference type="RefSeq" id="WP_147665077.1">
    <property type="nucleotide sequence ID" value="NZ_CP042905.2"/>
</dbReference>
<dbReference type="AlphaFoldDB" id="A0A5B9DGF2"/>
<reference evidence="1 2" key="1">
    <citation type="journal article" date="2020" name="Nature">
        <title>Isolation of an archaeon at the prokaryote-eukaryote interface.</title>
        <authorList>
            <person name="Imachi H."/>
            <person name="Nobu M.K."/>
            <person name="Nakahara N."/>
            <person name="Morono Y."/>
            <person name="Ogawara M."/>
            <person name="Takaki Y."/>
            <person name="Takano Y."/>
            <person name="Uematsu K."/>
            <person name="Ikuta T."/>
            <person name="Ito M."/>
            <person name="Matsui Y."/>
            <person name="Miyazaki M."/>
            <person name="Murata K."/>
            <person name="Saito Y."/>
            <person name="Sakai S."/>
            <person name="Song C."/>
            <person name="Tasumi E."/>
            <person name="Yamanaka Y."/>
            <person name="Yamaguchi T."/>
            <person name="Kamagata Y."/>
            <person name="Tamaki H."/>
            <person name="Takai K."/>
        </authorList>
    </citation>
    <scope>NUCLEOTIDE SEQUENCE [LARGE SCALE GENOMIC DNA]</scope>
    <source>
        <strain evidence="1 2">MK-D1</strain>
    </source>
</reference>
<dbReference type="Proteomes" id="UP000321408">
    <property type="component" value="Chromosome"/>
</dbReference>
<dbReference type="GeneID" id="41331904"/>
<proteinExistence type="predicted"/>
<dbReference type="KEGG" id="psyt:DSAG12_03939"/>
<evidence type="ECO:0000313" key="1">
    <source>
        <dbReference type="EMBL" id="QEE18101.1"/>
    </source>
</evidence>
<reference evidence="1 2" key="2">
    <citation type="journal article" date="2024" name="Int. J. Syst. Evol. Microbiol.">
        <title>Promethearchaeum syntrophicum gen. nov., sp. nov., an anaerobic, obligately syntrophic archaeon, the first isolate of the lineage 'Asgard' archaea, and proposal of the new archaeal phylum Promethearchaeota phyl. nov. and kingdom Promethearchaeati regn. nov.</title>
        <authorList>
            <person name="Imachi H."/>
            <person name="Nobu M.K."/>
            <person name="Kato S."/>
            <person name="Takaki Y."/>
            <person name="Miyazaki M."/>
            <person name="Miyata M."/>
            <person name="Ogawara M."/>
            <person name="Saito Y."/>
            <person name="Sakai S."/>
            <person name="Tahara Y.O."/>
            <person name="Takano Y."/>
            <person name="Tasumi E."/>
            <person name="Uematsu K."/>
            <person name="Yoshimura T."/>
            <person name="Itoh T."/>
            <person name="Ohkuma M."/>
            <person name="Takai K."/>
        </authorList>
    </citation>
    <scope>NUCLEOTIDE SEQUENCE [LARGE SCALE GENOMIC DNA]</scope>
    <source>
        <strain evidence="1 2">MK-D1</strain>
    </source>
</reference>
<name>A0A5B9DGF2_9ARCH</name>
<dbReference type="EMBL" id="CP042905">
    <property type="protein sequence ID" value="QEE18101.1"/>
    <property type="molecule type" value="Genomic_DNA"/>
</dbReference>
<organism evidence="1 2">
    <name type="scientific">Promethearchaeum syntrophicum</name>
    <dbReference type="NCBI Taxonomy" id="2594042"/>
    <lineage>
        <taxon>Archaea</taxon>
        <taxon>Promethearchaeati</taxon>
        <taxon>Promethearchaeota</taxon>
        <taxon>Promethearchaeia</taxon>
        <taxon>Promethearchaeales</taxon>
        <taxon>Promethearchaeaceae</taxon>
        <taxon>Promethearchaeum</taxon>
    </lineage>
</organism>
<keyword evidence="2" id="KW-1185">Reference proteome</keyword>
<protein>
    <submittedName>
        <fullName evidence="1">Uncharacterized protein</fullName>
    </submittedName>
</protein>
<gene>
    <name evidence="1" type="ORF">DSAG12_03939</name>
</gene>
<sequence>MSERKIRALCPICKKSFTFEIDSEIVKNAKRYPIPFTSDHVCEEGSVLIVYIDRNYEVRHVERVHDTSYIEDNKEPSNNVGRNLSVNQKIIYACTLKCEELRDKGIPNVIEKRLLNMVSKDKEISLSSILEKCKVFEKALNRKIEPGTISKLLEKYVKEGIIYKKVLN</sequence>
<accession>A0A5B9DGF2</accession>